<evidence type="ECO:0000313" key="3">
    <source>
        <dbReference type="EMBL" id="SES38347.1"/>
    </source>
</evidence>
<gene>
    <name evidence="3" type="ORF">SAMN04488000_12559</name>
</gene>
<keyword evidence="2" id="KW-1133">Transmembrane helix</keyword>
<evidence type="ECO:0000313" key="4">
    <source>
        <dbReference type="Proteomes" id="UP000199503"/>
    </source>
</evidence>
<organism evidence="3 4">
    <name type="scientific">Lentzea albida</name>
    <dbReference type="NCBI Taxonomy" id="65499"/>
    <lineage>
        <taxon>Bacteria</taxon>
        <taxon>Bacillati</taxon>
        <taxon>Actinomycetota</taxon>
        <taxon>Actinomycetes</taxon>
        <taxon>Pseudonocardiales</taxon>
        <taxon>Pseudonocardiaceae</taxon>
        <taxon>Lentzea</taxon>
    </lineage>
</organism>
<dbReference type="EMBL" id="FOFV01000025">
    <property type="protein sequence ID" value="SES38347.1"/>
    <property type="molecule type" value="Genomic_DNA"/>
</dbReference>
<dbReference type="Proteomes" id="UP000199503">
    <property type="component" value="Unassembled WGS sequence"/>
</dbReference>
<feature type="region of interest" description="Disordered" evidence="1">
    <location>
        <begin position="293"/>
        <end position="314"/>
    </location>
</feature>
<keyword evidence="2" id="KW-0472">Membrane</keyword>
<dbReference type="InterPro" id="IPR011659">
    <property type="entry name" value="WD40"/>
</dbReference>
<reference evidence="4" key="1">
    <citation type="submission" date="2016-10" db="EMBL/GenBank/DDBJ databases">
        <authorList>
            <person name="Varghese N."/>
            <person name="Submissions S."/>
        </authorList>
    </citation>
    <scope>NUCLEOTIDE SEQUENCE [LARGE SCALE GENOMIC DNA]</scope>
    <source>
        <strain evidence="4">DSM 44437</strain>
    </source>
</reference>
<dbReference type="STRING" id="65499.SAMN04488000_12559"/>
<evidence type="ECO:0000256" key="1">
    <source>
        <dbReference type="SAM" id="MobiDB-lite"/>
    </source>
</evidence>
<protein>
    <submittedName>
        <fullName evidence="3">WD40-like Beta Propeller Repeat</fullName>
    </submittedName>
</protein>
<sequence>MNRRLTGVIAIAAVIVFGVAYVVWTLNKPSSASSGNASTAGLKFVEQSDGRNTVDELAPDGARTTGSLKCQRFYTAAGTTSCLRLAGPGPTYELAVLDSAGTVLKTVGLPGVPSRTRVSDSGKVVSWTVFVTGDSYLAPGGFSTRTGYLNLADGTVVESLEHFTAYFDDTARAHENFNYWGMTFADDDRTFYATLGSGTQTWLVKGDVKTQEVRTMRTNAECPSLSPDGKRVAYKKRGGTLGAWQLFVLELDSGKETRLPGTDGLDDQAAWLDEATLAYAKVPQGQAPAIYASAADGTGEPRVLVESASSPSPR</sequence>
<evidence type="ECO:0000256" key="2">
    <source>
        <dbReference type="SAM" id="Phobius"/>
    </source>
</evidence>
<accession>A0A1H9WXD3</accession>
<dbReference type="AlphaFoldDB" id="A0A1H9WXD3"/>
<dbReference type="Gene3D" id="2.120.10.30">
    <property type="entry name" value="TolB, C-terminal domain"/>
    <property type="match status" value="1"/>
</dbReference>
<dbReference type="RefSeq" id="WP_089926242.1">
    <property type="nucleotide sequence ID" value="NZ_FOFV01000025.1"/>
</dbReference>
<keyword evidence="4" id="KW-1185">Reference proteome</keyword>
<dbReference type="OrthoDB" id="9808778at2"/>
<dbReference type="SUPFAM" id="SSF69304">
    <property type="entry name" value="Tricorn protease N-terminal domain"/>
    <property type="match status" value="1"/>
</dbReference>
<name>A0A1H9WXD3_9PSEU</name>
<feature type="transmembrane region" description="Helical" evidence="2">
    <location>
        <begin position="7"/>
        <end position="26"/>
    </location>
</feature>
<dbReference type="Pfam" id="PF07676">
    <property type="entry name" value="PD40"/>
    <property type="match status" value="1"/>
</dbReference>
<keyword evidence="2" id="KW-0812">Transmembrane</keyword>
<proteinExistence type="predicted"/>
<dbReference type="InterPro" id="IPR011042">
    <property type="entry name" value="6-blade_b-propeller_TolB-like"/>
</dbReference>